<name>A0A9N9PVC3_9HELO</name>
<dbReference type="GO" id="GO:0004386">
    <property type="term" value="F:helicase activity"/>
    <property type="evidence" value="ECO:0007669"/>
    <property type="project" value="UniProtKB-KW"/>
</dbReference>
<dbReference type="CDD" id="cd18008">
    <property type="entry name" value="DEXDc_SHPRH-like"/>
    <property type="match status" value="1"/>
</dbReference>
<dbReference type="InterPro" id="IPR038718">
    <property type="entry name" value="SNF2-like_sf"/>
</dbReference>
<dbReference type="InterPro" id="IPR050628">
    <property type="entry name" value="SNF2_RAD54_helicase_TF"/>
</dbReference>
<dbReference type="EMBL" id="CAJVRL010000104">
    <property type="protein sequence ID" value="CAG8961206.1"/>
    <property type="molecule type" value="Genomic_DNA"/>
</dbReference>
<dbReference type="PANTHER" id="PTHR45626">
    <property type="entry name" value="TRANSCRIPTION TERMINATION FACTOR 2-RELATED"/>
    <property type="match status" value="1"/>
</dbReference>
<evidence type="ECO:0000256" key="2">
    <source>
        <dbReference type="ARBA" id="ARBA00022801"/>
    </source>
</evidence>
<evidence type="ECO:0000256" key="4">
    <source>
        <dbReference type="ARBA" id="ARBA00022840"/>
    </source>
</evidence>
<comment type="caution">
    <text evidence="7">The sequence shown here is derived from an EMBL/GenBank/DDBJ whole genome shotgun (WGS) entry which is preliminary data.</text>
</comment>
<dbReference type="Gene3D" id="3.40.50.10810">
    <property type="entry name" value="Tandem AAA-ATPase domain"/>
    <property type="match status" value="1"/>
</dbReference>
<keyword evidence="4" id="KW-0067">ATP-binding</keyword>
<evidence type="ECO:0000259" key="6">
    <source>
        <dbReference type="PROSITE" id="PS51192"/>
    </source>
</evidence>
<dbReference type="PANTHER" id="PTHR45626:SF17">
    <property type="entry name" value="HELICASE-LIKE TRANSCRIPTION FACTOR"/>
    <property type="match status" value="1"/>
</dbReference>
<keyword evidence="3" id="KW-0347">Helicase</keyword>
<dbReference type="InterPro" id="IPR000330">
    <property type="entry name" value="SNF2_N"/>
</dbReference>
<sequence>MHGKYLGRIHEYQSQRLSLTEVAGSEAIDLKVESKTPVTEISGDEMDIDEPVQLATPLRNVTTESSQVKVEPFVIQNGSSPSDNANLNTSSAHSTLKIEADDLKIESTTSEIQVEFAKKNLHSTKITVGNKESKNPNKRKRVASSPKIKSSKKHKDGKTKSDSLGILQTLVNHNVIPKAAIDIETSAEFSASNKKEQFEALMKNLPKTADIKQAREDRTNVKKAATALGQKIVKPDGDKWEMAGFNTLLNELLMSFLVVLYAHQLIGIAWMYRREVSSDKGSPRGGICADSMGLGKTLQALAIIQVNPAKLLKRLNTPKTTLIVVPTSLIQQWRAEIKKHANFPRVLIYKSSDDQHEAIHYTDQDIVLTTWWELSRSCPFPPKEEKNGLTGKPKNEERDNSLEVDSKPTLEWIQDNREKGGLLHQIDWYRIILDESNHMSGYSLSAAALKGKHRWALSGTPVMNSLEGKFHVPLTLEIVNKIRVLSVHAIPAAPMCYVKSPRVGFCEPRRCLE</sequence>
<dbReference type="InterPro" id="IPR014001">
    <property type="entry name" value="Helicase_ATP-bd"/>
</dbReference>
<keyword evidence="2" id="KW-0378">Hydrolase</keyword>
<dbReference type="PROSITE" id="PS51192">
    <property type="entry name" value="HELICASE_ATP_BIND_1"/>
    <property type="match status" value="1"/>
</dbReference>
<dbReference type="SMART" id="SM00487">
    <property type="entry name" value="DEXDc"/>
    <property type="match status" value="1"/>
</dbReference>
<dbReference type="GO" id="GO:0006281">
    <property type="term" value="P:DNA repair"/>
    <property type="evidence" value="ECO:0007669"/>
    <property type="project" value="TreeGrafter"/>
</dbReference>
<gene>
    <name evidence="7" type="ORF">HYFRA_00013262</name>
</gene>
<keyword evidence="8" id="KW-1185">Reference proteome</keyword>
<evidence type="ECO:0000256" key="3">
    <source>
        <dbReference type="ARBA" id="ARBA00022806"/>
    </source>
</evidence>
<evidence type="ECO:0000313" key="7">
    <source>
        <dbReference type="EMBL" id="CAG8961206.1"/>
    </source>
</evidence>
<dbReference type="GO" id="GO:0016787">
    <property type="term" value="F:hydrolase activity"/>
    <property type="evidence" value="ECO:0007669"/>
    <property type="project" value="UniProtKB-KW"/>
</dbReference>
<protein>
    <recommendedName>
        <fullName evidence="6">Helicase ATP-binding domain-containing protein</fullName>
    </recommendedName>
</protein>
<accession>A0A9N9PVC3</accession>
<dbReference type="Proteomes" id="UP000696280">
    <property type="component" value="Unassembled WGS sequence"/>
</dbReference>
<dbReference type="GO" id="GO:0005634">
    <property type="term" value="C:nucleus"/>
    <property type="evidence" value="ECO:0007669"/>
    <property type="project" value="TreeGrafter"/>
</dbReference>
<feature type="domain" description="Helicase ATP-binding" evidence="6">
    <location>
        <begin position="277"/>
        <end position="479"/>
    </location>
</feature>
<feature type="region of interest" description="Disordered" evidence="5">
    <location>
        <begin position="125"/>
        <end position="161"/>
    </location>
</feature>
<dbReference type="Pfam" id="PF00176">
    <property type="entry name" value="SNF2-rel_dom"/>
    <property type="match status" value="1"/>
</dbReference>
<dbReference type="SUPFAM" id="SSF52540">
    <property type="entry name" value="P-loop containing nucleoside triphosphate hydrolases"/>
    <property type="match status" value="1"/>
</dbReference>
<dbReference type="AlphaFoldDB" id="A0A9N9PVC3"/>
<proteinExistence type="predicted"/>
<evidence type="ECO:0000256" key="5">
    <source>
        <dbReference type="SAM" id="MobiDB-lite"/>
    </source>
</evidence>
<dbReference type="InterPro" id="IPR027417">
    <property type="entry name" value="P-loop_NTPase"/>
</dbReference>
<dbReference type="GO" id="GO:0005524">
    <property type="term" value="F:ATP binding"/>
    <property type="evidence" value="ECO:0007669"/>
    <property type="project" value="UniProtKB-KW"/>
</dbReference>
<feature type="region of interest" description="Disordered" evidence="5">
    <location>
        <begin position="382"/>
        <end position="404"/>
    </location>
</feature>
<organism evidence="7 8">
    <name type="scientific">Hymenoscyphus fraxineus</name>
    <dbReference type="NCBI Taxonomy" id="746836"/>
    <lineage>
        <taxon>Eukaryota</taxon>
        <taxon>Fungi</taxon>
        <taxon>Dikarya</taxon>
        <taxon>Ascomycota</taxon>
        <taxon>Pezizomycotina</taxon>
        <taxon>Leotiomycetes</taxon>
        <taxon>Helotiales</taxon>
        <taxon>Helotiaceae</taxon>
        <taxon>Hymenoscyphus</taxon>
    </lineage>
</organism>
<dbReference type="OrthoDB" id="448448at2759"/>
<reference evidence="7" key="1">
    <citation type="submission" date="2021-07" db="EMBL/GenBank/DDBJ databases">
        <authorList>
            <person name="Durling M."/>
        </authorList>
    </citation>
    <scope>NUCLEOTIDE SEQUENCE</scope>
</reference>
<dbReference type="GO" id="GO:0008094">
    <property type="term" value="F:ATP-dependent activity, acting on DNA"/>
    <property type="evidence" value="ECO:0007669"/>
    <property type="project" value="TreeGrafter"/>
</dbReference>
<keyword evidence="1" id="KW-0547">Nucleotide-binding</keyword>
<evidence type="ECO:0000313" key="8">
    <source>
        <dbReference type="Proteomes" id="UP000696280"/>
    </source>
</evidence>
<evidence type="ECO:0000256" key="1">
    <source>
        <dbReference type="ARBA" id="ARBA00022741"/>
    </source>
</evidence>